<dbReference type="SUPFAM" id="SSF51206">
    <property type="entry name" value="cAMP-binding domain-like"/>
    <property type="match status" value="2"/>
</dbReference>
<dbReference type="GO" id="GO:0042383">
    <property type="term" value="C:sarcolemma"/>
    <property type="evidence" value="ECO:0007669"/>
    <property type="project" value="TreeGrafter"/>
</dbReference>
<feature type="domain" description="POPDC1-3" evidence="15">
    <location>
        <begin position="62"/>
        <end position="286"/>
    </location>
</feature>
<keyword evidence="12 14" id="KW-0472">Membrane</keyword>
<sequence>MGSDEATDDMTKVKTMDELMRNSTENIQLNQKIIPAMGENASFWESLIYAHPTCTTWKQEAEGSIYHLASIFFVVGFMGGSGFFGLLYVFSLLGLGFLCSSVWAWLDVCAADIFSWNFVLFAICFVQFVYVTYQVRSVAFDREFQELYSALFQPLGISLTVYRKIVLCCDAEVITLEKEHCYAMQGKTPIDKLSLLVSGRIRVTVDGEFLHYIFPLQFLDSPEWDSLRPTEEGIFQVTLTAETDCRYVAWRRKKLYLLFAKHRFISRLFSILIGSDIAEKLYALNDRVHAGQGFRYDIRLPNFYHMNTTAMSPLTVTPLGFVPDLKNSTLDPLNETACDNWKEIHHLVFHVANICFAVGLVIPTTLNLHMILLRGLLTVGCALFIIWATLYRCALDIMIWNSVFLVVNLLHFIYLVYKRRPIKIEKELSSLYKRMFEPLHVPPELFQRLTGQFCNIQTLKTGQAYAAEDKTSVDDRLSILLKGKMKVSYRGHFLHNIYPCAFIDSPEFRSTQMNRGEKFQVTIIADDNCKFLCWSRERLTYFLESEPFLYEIFKYLIGKDITNKLYSLNDPTLNDKASKKIDRQPSLCSQLSVMQMRNSMASTSDSEDGLQMFLRGTSSASSLRSGGMQYAINIFMSPGKSPSILSGSLLLCFGMLSSRERDLCVFYVLKFLSPAEAAASQNKKMIEGNLICTGTLQEYCFVNASQASVQMYTPFILGAATHVAVTEWRRVSGESLQELSSVYPLCILGSGLNPCLVPGSMNQVITKAKDAMAVTLQITISIKESNMEWFNNTAKVDGLFLGHLTEQNFSFQLIKSIYLAFNAHKVCSGKLAVTLSFGWVAGLSLRKGSGLGTVWELWFSLQNKQHSVFIFITLSGSGKVKLGGCIVAKPVPELLLERTQPAQKLSFYGMWYLQLEKQLHLGPWTEKRKFPQFLFYDVLICIFSNKQIVWFTKPTFSEGIGTFWKLLELHLRHFNPFQGSKGLSSMLTRDLAAGALLRASE</sequence>
<keyword evidence="11 14" id="KW-1133">Transmembrane helix</keyword>
<keyword evidence="5" id="KW-0796">Tight junction</keyword>
<evidence type="ECO:0000256" key="9">
    <source>
        <dbReference type="ARBA" id="ARBA00022889"/>
    </source>
</evidence>
<dbReference type="FunFam" id="2.60.120.10:FF:000166">
    <property type="entry name" value="blood vessel epicardial substance isoform X1"/>
    <property type="match status" value="1"/>
</dbReference>
<evidence type="ECO:0000256" key="1">
    <source>
        <dbReference type="ARBA" id="ARBA00004124"/>
    </source>
</evidence>
<dbReference type="GO" id="GO:0007507">
    <property type="term" value="P:heart development"/>
    <property type="evidence" value="ECO:0007669"/>
    <property type="project" value="TreeGrafter"/>
</dbReference>
<evidence type="ECO:0000256" key="6">
    <source>
        <dbReference type="ARBA" id="ARBA00022473"/>
    </source>
</evidence>
<dbReference type="EMBL" id="JADDUC010000001">
    <property type="protein sequence ID" value="KAG0137386.1"/>
    <property type="molecule type" value="Genomic_DNA"/>
</dbReference>
<evidence type="ECO:0000313" key="18">
    <source>
        <dbReference type="Proteomes" id="UP000618051"/>
    </source>
</evidence>
<name>A0A835U2V1_9PASS</name>
<gene>
    <name evidence="16" type="ORF">IHE44_000237</name>
    <name evidence="17" type="ORF">IHE44_0009513</name>
</gene>
<evidence type="ECO:0000256" key="5">
    <source>
        <dbReference type="ARBA" id="ARBA00022427"/>
    </source>
</evidence>
<evidence type="ECO:0000313" key="16">
    <source>
        <dbReference type="EMBL" id="KAG0137386.1"/>
    </source>
</evidence>
<proteinExistence type="inferred from homology"/>
<dbReference type="GO" id="GO:0005923">
    <property type="term" value="C:bicellular tight junction"/>
    <property type="evidence" value="ECO:0007669"/>
    <property type="project" value="UniProtKB-SubCell"/>
</dbReference>
<reference evidence="17 18" key="2">
    <citation type="journal article" date="2021" name="J. Hered.">
        <title>Feather Gene Expression Elucidates the Developmental Basis of Plumage Iridescence in African Starlings.</title>
        <authorList>
            <person name="Rubenstein D.R."/>
            <person name="Corvelo A."/>
            <person name="MacManes M.D."/>
            <person name="Maia R."/>
            <person name="Narzisi G."/>
            <person name="Rousaki A."/>
            <person name="Vandenabeele P."/>
            <person name="Shawkey M.D."/>
            <person name="Solomon J."/>
        </authorList>
    </citation>
    <scope>NUCLEOTIDE SEQUENCE [LARGE SCALE GENOMIC DNA]</scope>
    <source>
        <strain evidence="17">SS15</strain>
    </source>
</reference>
<evidence type="ECO:0000256" key="7">
    <source>
        <dbReference type="ARBA" id="ARBA00022475"/>
    </source>
</evidence>
<dbReference type="InterPro" id="IPR055272">
    <property type="entry name" value="POPDC1-3_dom"/>
</dbReference>
<comment type="subcellular location">
    <subcellularLocation>
        <location evidence="3">Cell junction</location>
        <location evidence="3">Tight junction</location>
    </subcellularLocation>
    <subcellularLocation>
        <location evidence="1">Lateral cell membrane</location>
    </subcellularLocation>
    <subcellularLocation>
        <location evidence="2">Membrane</location>
        <topology evidence="2">Multi-pass membrane protein</topology>
    </subcellularLocation>
</comment>
<dbReference type="AlphaFoldDB" id="A0A835U2V1"/>
<feature type="transmembrane region" description="Helical" evidence="14">
    <location>
        <begin position="113"/>
        <end position="133"/>
    </location>
</feature>
<keyword evidence="13" id="KW-0325">Glycoprotein</keyword>
<evidence type="ECO:0000259" key="15">
    <source>
        <dbReference type="Pfam" id="PF04831"/>
    </source>
</evidence>
<organism evidence="16">
    <name type="scientific">Lamprotornis superbus</name>
    <dbReference type="NCBI Taxonomy" id="245042"/>
    <lineage>
        <taxon>Eukaryota</taxon>
        <taxon>Metazoa</taxon>
        <taxon>Chordata</taxon>
        <taxon>Craniata</taxon>
        <taxon>Vertebrata</taxon>
        <taxon>Euteleostomi</taxon>
        <taxon>Archelosauria</taxon>
        <taxon>Archosauria</taxon>
        <taxon>Dinosauria</taxon>
        <taxon>Saurischia</taxon>
        <taxon>Theropoda</taxon>
        <taxon>Coelurosauria</taxon>
        <taxon>Aves</taxon>
        <taxon>Neognathae</taxon>
        <taxon>Neoaves</taxon>
        <taxon>Telluraves</taxon>
        <taxon>Australaves</taxon>
        <taxon>Passeriformes</taxon>
        <taxon>Sturnidae</taxon>
        <taxon>Lamprotornis</taxon>
    </lineage>
</organism>
<evidence type="ECO:0000256" key="12">
    <source>
        <dbReference type="ARBA" id="ARBA00023136"/>
    </source>
</evidence>
<comment type="similarity">
    <text evidence="4">Belongs to the popeye family.</text>
</comment>
<feature type="transmembrane region" description="Helical" evidence="14">
    <location>
        <begin position="68"/>
        <end position="93"/>
    </location>
</feature>
<evidence type="ECO:0000256" key="11">
    <source>
        <dbReference type="ARBA" id="ARBA00022989"/>
    </source>
</evidence>
<dbReference type="Pfam" id="PF04831">
    <property type="entry name" value="POPDC1-3"/>
    <property type="match status" value="2"/>
</dbReference>
<dbReference type="GO" id="GO:0007155">
    <property type="term" value="P:cell adhesion"/>
    <property type="evidence" value="ECO:0007669"/>
    <property type="project" value="UniProtKB-KW"/>
</dbReference>
<keyword evidence="6" id="KW-0217">Developmental protein</keyword>
<keyword evidence="18" id="KW-1185">Reference proteome</keyword>
<accession>A0A835U2V1</accession>
<dbReference type="GO" id="GO:0007519">
    <property type="term" value="P:skeletal muscle tissue development"/>
    <property type="evidence" value="ECO:0007669"/>
    <property type="project" value="TreeGrafter"/>
</dbReference>
<keyword evidence="7" id="KW-1003">Cell membrane</keyword>
<feature type="transmembrane region" description="Helical" evidence="14">
    <location>
        <begin position="397"/>
        <end position="417"/>
    </location>
</feature>
<evidence type="ECO:0000256" key="3">
    <source>
        <dbReference type="ARBA" id="ARBA00004435"/>
    </source>
</evidence>
<evidence type="ECO:0000256" key="2">
    <source>
        <dbReference type="ARBA" id="ARBA00004141"/>
    </source>
</evidence>
<dbReference type="OrthoDB" id="425611at2759"/>
<protein>
    <recommendedName>
        <fullName evidence="15">POPDC1-3 domain-containing protein</fullName>
    </recommendedName>
</protein>
<dbReference type="PANTHER" id="PTHR12101:SF17">
    <property type="entry name" value="BLOOD VESSEL EPICARDIAL SUBSTANCE"/>
    <property type="match status" value="1"/>
</dbReference>
<dbReference type="GO" id="GO:0051146">
    <property type="term" value="P:striated muscle cell differentiation"/>
    <property type="evidence" value="ECO:0007669"/>
    <property type="project" value="TreeGrafter"/>
</dbReference>
<evidence type="ECO:0000256" key="13">
    <source>
        <dbReference type="ARBA" id="ARBA00023180"/>
    </source>
</evidence>
<keyword evidence="10" id="KW-0965">Cell junction</keyword>
<dbReference type="GO" id="GO:0042391">
    <property type="term" value="P:regulation of membrane potential"/>
    <property type="evidence" value="ECO:0007669"/>
    <property type="project" value="TreeGrafter"/>
</dbReference>
<dbReference type="InterPro" id="IPR018490">
    <property type="entry name" value="cNMP-bd_dom_sf"/>
</dbReference>
<reference evidence="17" key="3">
    <citation type="submission" date="2022-01" db="EMBL/GenBank/DDBJ databases">
        <authorList>
            <person name="Rubenstein D.R."/>
        </authorList>
    </citation>
    <scope>NUCLEOTIDE SEQUENCE</scope>
    <source>
        <strain evidence="17">SS15</strain>
        <tissue evidence="17">Liver</tissue>
    </source>
</reference>
<keyword evidence="9" id="KW-0130">Cell adhesion</keyword>
<evidence type="ECO:0000256" key="4">
    <source>
        <dbReference type="ARBA" id="ARBA00007146"/>
    </source>
</evidence>
<dbReference type="InterPro" id="IPR006916">
    <property type="entry name" value="POPDC1-3"/>
</dbReference>
<dbReference type="GO" id="GO:0030552">
    <property type="term" value="F:cAMP binding"/>
    <property type="evidence" value="ECO:0007669"/>
    <property type="project" value="TreeGrafter"/>
</dbReference>
<evidence type="ECO:0000313" key="17">
    <source>
        <dbReference type="EMBL" id="KAI1241053.1"/>
    </source>
</evidence>
<dbReference type="Proteomes" id="UP000618051">
    <property type="component" value="Unassembled WGS sequence"/>
</dbReference>
<dbReference type="PANTHER" id="PTHR12101">
    <property type="entry name" value="POPEYE DOMAIN CONTAINING PROTEIN"/>
    <property type="match status" value="1"/>
</dbReference>
<feature type="transmembrane region" description="Helical" evidence="14">
    <location>
        <begin position="371"/>
        <end position="391"/>
    </location>
</feature>
<dbReference type="EMBL" id="JADDUC020000003">
    <property type="protein sequence ID" value="KAI1241053.1"/>
    <property type="molecule type" value="Genomic_DNA"/>
</dbReference>
<evidence type="ECO:0000256" key="8">
    <source>
        <dbReference type="ARBA" id="ARBA00022692"/>
    </source>
</evidence>
<dbReference type="GO" id="GO:0016328">
    <property type="term" value="C:lateral plasma membrane"/>
    <property type="evidence" value="ECO:0007669"/>
    <property type="project" value="UniProtKB-SubCell"/>
</dbReference>
<evidence type="ECO:0000256" key="10">
    <source>
        <dbReference type="ARBA" id="ARBA00022949"/>
    </source>
</evidence>
<comment type="caution">
    <text evidence="16">The sequence shown here is derived from an EMBL/GenBank/DDBJ whole genome shotgun (WGS) entry which is preliminary data.</text>
</comment>
<feature type="domain" description="POPDC1-3" evidence="15">
    <location>
        <begin position="345"/>
        <end position="570"/>
    </location>
</feature>
<reference evidence="16" key="1">
    <citation type="submission" date="2020-10" db="EMBL/GenBank/DDBJ databases">
        <title>Feather gene expression reveals the developmental basis of iridescence in African starlings.</title>
        <authorList>
            <person name="Rubenstein D.R."/>
        </authorList>
    </citation>
    <scope>NUCLEOTIDE SEQUENCE</scope>
    <source>
        <strain evidence="16">SS15</strain>
        <tissue evidence="16">Liver</tissue>
    </source>
</reference>
<evidence type="ECO:0000256" key="14">
    <source>
        <dbReference type="SAM" id="Phobius"/>
    </source>
</evidence>
<keyword evidence="8 14" id="KW-0812">Transmembrane</keyword>